<gene>
    <name evidence="1" type="ORF">L195_g021643</name>
</gene>
<evidence type="ECO:0000313" key="2">
    <source>
        <dbReference type="Proteomes" id="UP000236291"/>
    </source>
</evidence>
<organism evidence="1 2">
    <name type="scientific">Trifolium pratense</name>
    <name type="common">Red clover</name>
    <dbReference type="NCBI Taxonomy" id="57577"/>
    <lineage>
        <taxon>Eukaryota</taxon>
        <taxon>Viridiplantae</taxon>
        <taxon>Streptophyta</taxon>
        <taxon>Embryophyta</taxon>
        <taxon>Tracheophyta</taxon>
        <taxon>Spermatophyta</taxon>
        <taxon>Magnoliopsida</taxon>
        <taxon>eudicotyledons</taxon>
        <taxon>Gunneridae</taxon>
        <taxon>Pentapetalae</taxon>
        <taxon>rosids</taxon>
        <taxon>fabids</taxon>
        <taxon>Fabales</taxon>
        <taxon>Fabaceae</taxon>
        <taxon>Papilionoideae</taxon>
        <taxon>50 kb inversion clade</taxon>
        <taxon>NPAAA clade</taxon>
        <taxon>Hologalegina</taxon>
        <taxon>IRL clade</taxon>
        <taxon>Trifolieae</taxon>
        <taxon>Trifolium</taxon>
    </lineage>
</organism>
<dbReference type="Proteomes" id="UP000236291">
    <property type="component" value="Unassembled WGS sequence"/>
</dbReference>
<evidence type="ECO:0000313" key="1">
    <source>
        <dbReference type="EMBL" id="PNX98397.1"/>
    </source>
</evidence>
<accession>A0A2K3N5S5</accession>
<protein>
    <submittedName>
        <fullName evidence="1">Uncharacterized protein</fullName>
    </submittedName>
</protein>
<sequence>MDLSDDGFDREMCFCNDDSEANGLLGGVGESNCFTAYPTSYLRGVLIFIPLNKLSMSDKAFFGFGEFPSKDFRSIGRISGKSGTYNFSIQMGFTCNLSCKRLIAPSPYSSLESQVSNPCKMSLILFSSVGDVSWIFSKWGCSWI</sequence>
<reference evidence="1 2" key="2">
    <citation type="journal article" date="2017" name="Front. Plant Sci.">
        <title>Gene Classification and Mining of Molecular Markers Useful in Red Clover (Trifolium pratense) Breeding.</title>
        <authorList>
            <person name="Istvanek J."/>
            <person name="Dluhosova J."/>
            <person name="Dluhos P."/>
            <person name="Patkova L."/>
            <person name="Nedelnik J."/>
            <person name="Repkova J."/>
        </authorList>
    </citation>
    <scope>NUCLEOTIDE SEQUENCE [LARGE SCALE GENOMIC DNA]</scope>
    <source>
        <strain evidence="2">cv. Tatra</strain>
        <tissue evidence="1">Young leaves</tissue>
    </source>
</reference>
<comment type="caution">
    <text evidence="1">The sequence shown here is derived from an EMBL/GenBank/DDBJ whole genome shotgun (WGS) entry which is preliminary data.</text>
</comment>
<proteinExistence type="predicted"/>
<dbReference type="AlphaFoldDB" id="A0A2K3N5S5"/>
<name>A0A2K3N5S5_TRIPR</name>
<reference evidence="1 2" key="1">
    <citation type="journal article" date="2014" name="Am. J. Bot.">
        <title>Genome assembly and annotation for red clover (Trifolium pratense; Fabaceae).</title>
        <authorList>
            <person name="Istvanek J."/>
            <person name="Jaros M."/>
            <person name="Krenek A."/>
            <person name="Repkova J."/>
        </authorList>
    </citation>
    <scope>NUCLEOTIDE SEQUENCE [LARGE SCALE GENOMIC DNA]</scope>
    <source>
        <strain evidence="2">cv. Tatra</strain>
        <tissue evidence="1">Young leaves</tissue>
    </source>
</reference>
<dbReference type="EMBL" id="ASHM01016594">
    <property type="protein sequence ID" value="PNX98397.1"/>
    <property type="molecule type" value="Genomic_DNA"/>
</dbReference>